<keyword evidence="7" id="KW-0793">Thylakoid</keyword>
<feature type="compositionally biased region" description="Polar residues" evidence="14">
    <location>
        <begin position="426"/>
        <end position="438"/>
    </location>
</feature>
<dbReference type="Pfam" id="PF17820">
    <property type="entry name" value="PDZ_6"/>
    <property type="match status" value="1"/>
</dbReference>
<gene>
    <name evidence="16" type="ORF">DSM106972_067910</name>
</gene>
<dbReference type="InterPro" id="IPR036034">
    <property type="entry name" value="PDZ_sf"/>
</dbReference>
<evidence type="ECO:0000313" key="16">
    <source>
        <dbReference type="EMBL" id="RUT01240.1"/>
    </source>
</evidence>
<evidence type="ECO:0000256" key="2">
    <source>
        <dbReference type="ARBA" id="ARBA00009179"/>
    </source>
</evidence>
<evidence type="ECO:0000256" key="10">
    <source>
        <dbReference type="ARBA" id="ARBA00066637"/>
    </source>
</evidence>
<dbReference type="InterPro" id="IPR005151">
    <property type="entry name" value="Tail-specific_protease"/>
</dbReference>
<dbReference type="Gene3D" id="3.30.750.44">
    <property type="match status" value="1"/>
</dbReference>
<dbReference type="Gene3D" id="3.90.226.10">
    <property type="entry name" value="2-enoyl-CoA Hydratase, Chain A, domain 1"/>
    <property type="match status" value="1"/>
</dbReference>
<dbReference type="NCBIfam" id="NF045589">
    <property type="entry name" value="Cterm_S41_CtpB"/>
    <property type="match status" value="1"/>
</dbReference>
<dbReference type="Pfam" id="PF03572">
    <property type="entry name" value="Peptidase_S41"/>
    <property type="match status" value="1"/>
</dbReference>
<dbReference type="InterPro" id="IPR029045">
    <property type="entry name" value="ClpP/crotonase-like_dom_sf"/>
</dbReference>
<dbReference type="RefSeq" id="WP_127084946.1">
    <property type="nucleotide sequence ID" value="NZ_RSCL01000020.1"/>
</dbReference>
<evidence type="ECO:0000256" key="8">
    <source>
        <dbReference type="ARBA" id="ARBA00051784"/>
    </source>
</evidence>
<dbReference type="InterPro" id="IPR004447">
    <property type="entry name" value="Peptidase_S41A"/>
</dbReference>
<dbReference type="EC" id="3.4.21.102" evidence="10"/>
<evidence type="ECO:0000256" key="6">
    <source>
        <dbReference type="ARBA" id="ARBA00022825"/>
    </source>
</evidence>
<dbReference type="Gene3D" id="2.30.42.10">
    <property type="match status" value="1"/>
</dbReference>
<evidence type="ECO:0000256" key="1">
    <source>
        <dbReference type="ARBA" id="ARBA00004518"/>
    </source>
</evidence>
<comment type="catalytic activity">
    <reaction evidence="8">
        <text>The enzyme shows specific recognition of a C-terminal tripeptide, Xaa-Yaa-Zaa, in which Xaa is preferably Ala or Leu, Yaa is preferably Ala or Tyr, and Zaa is preferably Ala, but then cleaves at a variable distance from the C-terminus. A typical cleavage is -Ala-Ala-|-Arg-Ala-Ala-Lys-Glu-Asn-Tyr-Ala-Leu-Ala-Ala.</text>
        <dbReference type="EC" id="3.4.21.102"/>
    </reaction>
</comment>
<organism evidence="16 17">
    <name type="scientific">Dulcicalothrix desertica PCC 7102</name>
    <dbReference type="NCBI Taxonomy" id="232991"/>
    <lineage>
        <taxon>Bacteria</taxon>
        <taxon>Bacillati</taxon>
        <taxon>Cyanobacteriota</taxon>
        <taxon>Cyanophyceae</taxon>
        <taxon>Nostocales</taxon>
        <taxon>Calotrichaceae</taxon>
        <taxon>Dulcicalothrix</taxon>
    </lineage>
</organism>
<keyword evidence="5 13" id="KW-0378">Hydrolase</keyword>
<dbReference type="FunFam" id="3.30.750.44:FF:000002">
    <property type="entry name" value="carboxyl-terminal-processing peptidase 2, chloroplastic"/>
    <property type="match status" value="1"/>
</dbReference>
<keyword evidence="4" id="KW-0732">Signal</keyword>
<reference evidence="16" key="2">
    <citation type="journal article" date="2019" name="Genome Biol. Evol.">
        <title>Day and night: Metabolic profiles and evolutionary relationships of six axenic non-marine cyanobacteria.</title>
        <authorList>
            <person name="Will S.E."/>
            <person name="Henke P."/>
            <person name="Boedeker C."/>
            <person name="Huang S."/>
            <person name="Brinkmann H."/>
            <person name="Rohde M."/>
            <person name="Jarek M."/>
            <person name="Friedl T."/>
            <person name="Seufert S."/>
            <person name="Schumacher M."/>
            <person name="Overmann J."/>
            <person name="Neumann-Schaal M."/>
            <person name="Petersen J."/>
        </authorList>
    </citation>
    <scope>NUCLEOTIDE SEQUENCE [LARGE SCALE GENOMIC DNA]</scope>
    <source>
        <strain evidence="16">PCC 7102</strain>
    </source>
</reference>
<keyword evidence="17" id="KW-1185">Reference proteome</keyword>
<feature type="region of interest" description="Disordered" evidence="14">
    <location>
        <begin position="426"/>
        <end position="448"/>
    </location>
</feature>
<dbReference type="SUPFAM" id="SSF50156">
    <property type="entry name" value="PDZ domain-like"/>
    <property type="match status" value="1"/>
</dbReference>
<comment type="similarity">
    <text evidence="2 13">Belongs to the peptidase S41A family.</text>
</comment>
<sequence length="448" mass="48862">MNQSAKRYSPLQVALIGGAIASTAMLSVFGPAWCRSVKAALQDSPKAIVDQVWQLVNREYVDGKFNQQNWVAIRQELLSKNYSSRDEAYVAIRGALQKLNDPYTRFLDPKQYEALTSQTSGEVSGIGIRMEVNSKTKRLTVVEAIENSPALRAGVKPGDQIVAIDGKLTQNMKVDDASKLIRGKAGTPVTLRLLRDGKSDFNLNLTRATIEVPTVRYALRNEGTKRVGYIRLREFSAHAGDQMRKAIRDLNTKGADSYVLDLRGNPGGLLQASIEIARMWMDNGSIVRTVDREGVSDETFKANRTALTNLPLAVLIDGNSASASEILTGALKDNKRAVVIGSQSFGKALVQSVHELADGSGVAITIAHYYTPQGTDINHKGITPDVKIDLSESQQRYLASNPDLLGTQNDPQYARALSVLTSNNFAKPSPPNQTSQRPVNGRAVDLKL</sequence>
<dbReference type="GO" id="GO:0030288">
    <property type="term" value="C:outer membrane-bounded periplasmic space"/>
    <property type="evidence" value="ECO:0007669"/>
    <property type="project" value="TreeGrafter"/>
</dbReference>
<keyword evidence="3 13" id="KW-0645">Protease</keyword>
<dbReference type="SMART" id="SM00228">
    <property type="entry name" value="PDZ"/>
    <property type="match status" value="1"/>
</dbReference>
<evidence type="ECO:0000256" key="7">
    <source>
        <dbReference type="ARBA" id="ARBA00023078"/>
    </source>
</evidence>
<evidence type="ECO:0000256" key="12">
    <source>
        <dbReference type="ARBA" id="ARBA00080563"/>
    </source>
</evidence>
<dbReference type="SMART" id="SM00245">
    <property type="entry name" value="TSPc"/>
    <property type="match status" value="1"/>
</dbReference>
<evidence type="ECO:0000313" key="17">
    <source>
        <dbReference type="Proteomes" id="UP000271624"/>
    </source>
</evidence>
<dbReference type="GO" id="GO:0007165">
    <property type="term" value="P:signal transduction"/>
    <property type="evidence" value="ECO:0007669"/>
    <property type="project" value="TreeGrafter"/>
</dbReference>
<dbReference type="InterPro" id="IPR054625">
    <property type="entry name" value="Cterm_S41_CtpB"/>
</dbReference>
<dbReference type="GO" id="GO:0031979">
    <property type="term" value="C:plasma membrane-derived thylakoid lumen"/>
    <property type="evidence" value="ECO:0007669"/>
    <property type="project" value="UniProtKB-SubCell"/>
</dbReference>
<dbReference type="EMBL" id="RSCL01000020">
    <property type="protein sequence ID" value="RUT01240.1"/>
    <property type="molecule type" value="Genomic_DNA"/>
</dbReference>
<comment type="caution">
    <text evidence="16">The sequence shown here is derived from an EMBL/GenBank/DDBJ whole genome shotgun (WGS) entry which is preliminary data.</text>
</comment>
<dbReference type="PANTHER" id="PTHR32060">
    <property type="entry name" value="TAIL-SPECIFIC PROTEASE"/>
    <property type="match status" value="1"/>
</dbReference>
<comment type="subcellular location">
    <subcellularLocation>
        <location evidence="1">Cellular thylakoid lumen</location>
    </subcellularLocation>
</comment>
<dbReference type="PANTHER" id="PTHR32060:SF30">
    <property type="entry name" value="CARBOXY-TERMINAL PROCESSING PROTEASE CTPA"/>
    <property type="match status" value="1"/>
</dbReference>
<reference evidence="16" key="1">
    <citation type="submission" date="2018-12" db="EMBL/GenBank/DDBJ databases">
        <authorList>
            <person name="Will S."/>
            <person name="Neumann-Schaal M."/>
            <person name="Henke P."/>
        </authorList>
    </citation>
    <scope>NUCLEOTIDE SEQUENCE</scope>
    <source>
        <strain evidence="16">PCC 7102</strain>
    </source>
</reference>
<dbReference type="Proteomes" id="UP000271624">
    <property type="component" value="Unassembled WGS sequence"/>
</dbReference>
<feature type="domain" description="PDZ" evidence="15">
    <location>
        <begin position="112"/>
        <end position="182"/>
    </location>
</feature>
<dbReference type="CDD" id="cd07560">
    <property type="entry name" value="Peptidase_S41_CPP"/>
    <property type="match status" value="1"/>
</dbReference>
<dbReference type="CDD" id="cd06782">
    <property type="entry name" value="cpPDZ_CPP-like"/>
    <property type="match status" value="1"/>
</dbReference>
<comment type="function">
    <text evidence="9">Cleavage of the 16 C-terminal residues from the D1 precursor of photosystem II (PSII). This proteolytic processing is necessary to allow the light-driven assembly of the oxygen-evolving cluster (a tetranuclear manganese), which is responsible for photosynthetic water oxidation.</text>
</comment>
<name>A0A433V569_9CYAN</name>
<dbReference type="InterPro" id="IPR041489">
    <property type="entry name" value="PDZ_6"/>
</dbReference>
<evidence type="ECO:0000256" key="3">
    <source>
        <dbReference type="ARBA" id="ARBA00022670"/>
    </source>
</evidence>
<dbReference type="PROSITE" id="PS50106">
    <property type="entry name" value="PDZ"/>
    <property type="match status" value="1"/>
</dbReference>
<proteinExistence type="inferred from homology"/>
<evidence type="ECO:0000256" key="9">
    <source>
        <dbReference type="ARBA" id="ARBA00053093"/>
    </source>
</evidence>
<dbReference type="GO" id="GO:0006508">
    <property type="term" value="P:proteolysis"/>
    <property type="evidence" value="ECO:0007669"/>
    <property type="project" value="UniProtKB-KW"/>
</dbReference>
<dbReference type="GO" id="GO:0004252">
    <property type="term" value="F:serine-type endopeptidase activity"/>
    <property type="evidence" value="ECO:0007669"/>
    <property type="project" value="UniProtKB-EC"/>
</dbReference>
<evidence type="ECO:0000256" key="14">
    <source>
        <dbReference type="SAM" id="MobiDB-lite"/>
    </source>
</evidence>
<accession>A0A433V569</accession>
<evidence type="ECO:0000256" key="11">
    <source>
        <dbReference type="ARBA" id="ARBA00069724"/>
    </source>
</evidence>
<dbReference type="NCBIfam" id="TIGR00225">
    <property type="entry name" value="prc"/>
    <property type="match status" value="1"/>
</dbReference>
<evidence type="ECO:0000256" key="5">
    <source>
        <dbReference type="ARBA" id="ARBA00022801"/>
    </source>
</evidence>
<dbReference type="FunFam" id="2.30.42.10:FF:000063">
    <property type="entry name" value="Peptidase, S41 family"/>
    <property type="match status" value="1"/>
</dbReference>
<dbReference type="OrthoDB" id="9812068at2"/>
<keyword evidence="6 13" id="KW-0720">Serine protease</keyword>
<evidence type="ECO:0000259" key="15">
    <source>
        <dbReference type="PROSITE" id="PS50106"/>
    </source>
</evidence>
<protein>
    <recommendedName>
        <fullName evidence="11">Carboxyl-terminal-processing protease</fullName>
        <ecNumber evidence="10">3.4.21.102</ecNumber>
    </recommendedName>
    <alternativeName>
        <fullName evidence="12">CtpA</fullName>
    </alternativeName>
</protein>
<evidence type="ECO:0000256" key="13">
    <source>
        <dbReference type="RuleBase" id="RU004404"/>
    </source>
</evidence>
<dbReference type="InterPro" id="IPR001478">
    <property type="entry name" value="PDZ"/>
</dbReference>
<evidence type="ECO:0000256" key="4">
    <source>
        <dbReference type="ARBA" id="ARBA00022729"/>
    </source>
</evidence>
<dbReference type="AlphaFoldDB" id="A0A433V569"/>
<dbReference type="SUPFAM" id="SSF52096">
    <property type="entry name" value="ClpP/crotonase"/>
    <property type="match status" value="1"/>
</dbReference>